<protein>
    <submittedName>
        <fullName evidence="2">Uncharacterized protein</fullName>
    </submittedName>
</protein>
<dbReference type="AlphaFoldDB" id="A0A7S3R611"/>
<sequence>MELIKGTFFVELLFNIFACTSLPLHPVHLVDGTQSHALGGWNSLFDVALSSCPQTHMCMWRCEVGEGLQELSLWSSLEHQRIRSHLHGVQKGIHKGNHEGVLKGIRSSLCGAHTDIMA</sequence>
<dbReference type="EMBL" id="HBIP01029655">
    <property type="protein sequence ID" value="CAE0502854.1"/>
    <property type="molecule type" value="Transcribed_RNA"/>
</dbReference>
<evidence type="ECO:0000256" key="1">
    <source>
        <dbReference type="SAM" id="SignalP"/>
    </source>
</evidence>
<accession>A0A7S3R611</accession>
<feature type="signal peptide" evidence="1">
    <location>
        <begin position="1"/>
        <end position="23"/>
    </location>
</feature>
<organism evidence="2">
    <name type="scientific">Dunaliella tertiolecta</name>
    <name type="common">Green alga</name>
    <dbReference type="NCBI Taxonomy" id="3047"/>
    <lineage>
        <taxon>Eukaryota</taxon>
        <taxon>Viridiplantae</taxon>
        <taxon>Chlorophyta</taxon>
        <taxon>core chlorophytes</taxon>
        <taxon>Chlorophyceae</taxon>
        <taxon>CS clade</taxon>
        <taxon>Chlamydomonadales</taxon>
        <taxon>Dunaliellaceae</taxon>
        <taxon>Dunaliella</taxon>
    </lineage>
</organism>
<gene>
    <name evidence="2" type="ORF">DTER00134_LOCUS17927</name>
</gene>
<proteinExistence type="predicted"/>
<feature type="chain" id="PRO_5030609458" evidence="1">
    <location>
        <begin position="24"/>
        <end position="118"/>
    </location>
</feature>
<reference evidence="2" key="1">
    <citation type="submission" date="2021-01" db="EMBL/GenBank/DDBJ databases">
        <authorList>
            <person name="Corre E."/>
            <person name="Pelletier E."/>
            <person name="Niang G."/>
            <person name="Scheremetjew M."/>
            <person name="Finn R."/>
            <person name="Kale V."/>
            <person name="Holt S."/>
            <person name="Cochrane G."/>
            <person name="Meng A."/>
            <person name="Brown T."/>
            <person name="Cohen L."/>
        </authorList>
    </citation>
    <scope>NUCLEOTIDE SEQUENCE</scope>
    <source>
        <strain evidence="2">CCMP1320</strain>
    </source>
</reference>
<evidence type="ECO:0000313" key="2">
    <source>
        <dbReference type="EMBL" id="CAE0502854.1"/>
    </source>
</evidence>
<name>A0A7S3R611_DUNTE</name>
<keyword evidence="1" id="KW-0732">Signal</keyword>